<dbReference type="RefSeq" id="WP_087434521.1">
    <property type="nucleotide sequence ID" value="NZ_JAMDLV010000070.1"/>
</dbReference>
<comment type="caution">
    <text evidence="3">The sequence shown here is derived from an EMBL/GenBank/DDBJ whole genome shotgun (WGS) entry which is preliminary data.</text>
</comment>
<dbReference type="InterPro" id="IPR051804">
    <property type="entry name" value="Carb_Metab_Reg_Kinase/Isom"/>
</dbReference>
<dbReference type="InterPro" id="IPR014710">
    <property type="entry name" value="RmlC-like_jellyroll"/>
</dbReference>
<keyword evidence="2" id="KW-0862">Zinc</keyword>
<reference evidence="3 4" key="1">
    <citation type="submission" date="2022-05" db="EMBL/GenBank/DDBJ databases">
        <title>Genome Sequencing of Bee-Associated Microbes.</title>
        <authorList>
            <person name="Dunlap C."/>
        </authorList>
    </citation>
    <scope>NUCLEOTIDE SEQUENCE [LARGE SCALE GENOMIC DNA]</scope>
    <source>
        <strain evidence="3 4">NRRL NRS-1438</strain>
    </source>
</reference>
<sequence>MFNKWPVNPVHESIVLSQDNIGIQSGHEAIVQQIAKCVESSVKDTIIIAMDGTHGAAFQPIVQQAVELLENKELSVNVISSYSFLKTGEELRVHFKDNITSNRAFGYELQGATIEEYFSSGAKAAYRECVQAAQAEEDSAAKRVIVVFGPGARWLSSGNVEMSLFLDVSREYQQVLHRGQLLNFGMSWNRDSVEKYKIALFVEWPILETYRKQTLPQFDYYVDMNDEQSPHLARVDELEKMIEAISANPLRVKPFFAPGVWGGQYLKKIADLPDEWENCAWSFEPIAPENSILIGCQGKVIEVPFLIVMSYAYRTILGDRLVRLFGDYFPIRFDYLDTMDGGKLSCQVHPKQAYLREHFNGFMEQQESYYIMEKQAESKVYLGLTESCTKESFYNAIQTAQETGVPMQLTDYVNEFKAKKGDLFLIPTGTVHLSGEDNMVLEISATTWWFTFKIYDHLRKGMDGKPRPINVDHGFDNIDFYKNTDWVKANLIPAPVLLQAQGDNEEYRLGQREDLLFYVHRVHLTDEWKDDTAGELVLFNLVEGERVRIVSVQDPSVFVEFGYAESYILPASFGEYKIVNIGNGPCKLIKAGVSPEWKVSFIDG</sequence>
<dbReference type="GO" id="GO:0016853">
    <property type="term" value="F:isomerase activity"/>
    <property type="evidence" value="ECO:0007669"/>
    <property type="project" value="UniProtKB-KW"/>
</dbReference>
<keyword evidence="1" id="KW-0479">Metal-binding</keyword>
<protein>
    <submittedName>
        <fullName evidence="3">Class I mannose-6-phosphate isomerase</fullName>
    </submittedName>
</protein>
<evidence type="ECO:0000313" key="4">
    <source>
        <dbReference type="Proteomes" id="UP001207626"/>
    </source>
</evidence>
<name>A0ABT4DY48_9BACL</name>
<organism evidence="3 4">
    <name type="scientific">Paenibacillus apiarius</name>
    <dbReference type="NCBI Taxonomy" id="46240"/>
    <lineage>
        <taxon>Bacteria</taxon>
        <taxon>Bacillati</taxon>
        <taxon>Bacillota</taxon>
        <taxon>Bacilli</taxon>
        <taxon>Bacillales</taxon>
        <taxon>Paenibacillaceae</taxon>
        <taxon>Paenibacillus</taxon>
    </lineage>
</organism>
<dbReference type="Proteomes" id="UP001207626">
    <property type="component" value="Unassembled WGS sequence"/>
</dbReference>
<evidence type="ECO:0000313" key="3">
    <source>
        <dbReference type="EMBL" id="MCY9522264.1"/>
    </source>
</evidence>
<keyword evidence="3" id="KW-0413">Isomerase</keyword>
<dbReference type="PANTHER" id="PTHR42742">
    <property type="entry name" value="TRANSCRIPTIONAL REPRESSOR MPRA"/>
    <property type="match status" value="1"/>
</dbReference>
<proteinExistence type="predicted"/>
<accession>A0ABT4DY48</accession>
<dbReference type="Gene3D" id="2.60.120.10">
    <property type="entry name" value="Jelly Rolls"/>
    <property type="match status" value="1"/>
</dbReference>
<dbReference type="SUPFAM" id="SSF51182">
    <property type="entry name" value="RmlC-like cupins"/>
    <property type="match status" value="1"/>
</dbReference>
<gene>
    <name evidence="3" type="ORF">M5X09_21840</name>
</gene>
<dbReference type="CDD" id="cd07010">
    <property type="entry name" value="cupin_PMI_type_I_N_bac"/>
    <property type="match status" value="1"/>
</dbReference>
<dbReference type="InterPro" id="IPR011051">
    <property type="entry name" value="RmlC_Cupin_sf"/>
</dbReference>
<keyword evidence="4" id="KW-1185">Reference proteome</keyword>
<evidence type="ECO:0000256" key="2">
    <source>
        <dbReference type="ARBA" id="ARBA00022833"/>
    </source>
</evidence>
<dbReference type="PANTHER" id="PTHR42742:SF3">
    <property type="entry name" value="FRUCTOKINASE"/>
    <property type="match status" value="1"/>
</dbReference>
<evidence type="ECO:0000256" key="1">
    <source>
        <dbReference type="ARBA" id="ARBA00022723"/>
    </source>
</evidence>
<dbReference type="EMBL" id="JAMDLW010000032">
    <property type="protein sequence ID" value="MCY9522264.1"/>
    <property type="molecule type" value="Genomic_DNA"/>
</dbReference>